<dbReference type="STRING" id="1783.BST44_07480"/>
<feature type="region of interest" description="Disordered" evidence="1">
    <location>
        <begin position="47"/>
        <end position="69"/>
    </location>
</feature>
<feature type="region of interest" description="Disordered" evidence="1">
    <location>
        <begin position="102"/>
        <end position="125"/>
    </location>
</feature>
<protein>
    <submittedName>
        <fullName evidence="2">Uncharacterized protein</fullName>
    </submittedName>
</protein>
<evidence type="ECO:0000313" key="3">
    <source>
        <dbReference type="Proteomes" id="UP000192601"/>
    </source>
</evidence>
<dbReference type="AlphaFoldDB" id="A0A1X0KHX6"/>
<evidence type="ECO:0000256" key="1">
    <source>
        <dbReference type="SAM" id="MobiDB-lite"/>
    </source>
</evidence>
<evidence type="ECO:0000313" key="2">
    <source>
        <dbReference type="EMBL" id="ORB74828.1"/>
    </source>
</evidence>
<proteinExistence type="predicted"/>
<keyword evidence="3" id="KW-1185">Reference proteome</keyword>
<dbReference type="Proteomes" id="UP000192601">
    <property type="component" value="Unassembled WGS sequence"/>
</dbReference>
<accession>A0A1X0KHX6</accession>
<reference evidence="2 3" key="1">
    <citation type="submission" date="2017-02" db="EMBL/GenBank/DDBJ databases">
        <title>The new phylogeny of genus Mycobacterium.</title>
        <authorList>
            <person name="Tortoli E."/>
            <person name="Trovato A."/>
            <person name="Cirillo D.M."/>
        </authorList>
    </citation>
    <scope>NUCLEOTIDE SEQUENCE [LARGE SCALE GENOMIC DNA]</scope>
    <source>
        <strain evidence="2 3">DSM 43992</strain>
    </source>
</reference>
<name>A0A1X0KHX6_MYCSC</name>
<comment type="caution">
    <text evidence="2">The sequence shown here is derived from an EMBL/GenBank/DDBJ whole genome shotgun (WGS) entry which is preliminary data.</text>
</comment>
<sequence>MPGMMCAVCGTGFTARSDAVYCSSACRQKAHRARSARRTAVLREIVKRSSPTSRAMQSDAGTSLQRSVATSVRRAREQLDRSRELCRTAALRLQQSDAIRQQLRTDWSARSAPTPDAGGGSWPGS</sequence>
<dbReference type="InterPro" id="IPR024368">
    <property type="entry name" value="Ecl1/2/3"/>
</dbReference>
<feature type="compositionally biased region" description="Polar residues" evidence="1">
    <location>
        <begin position="49"/>
        <end position="69"/>
    </location>
</feature>
<dbReference type="Pfam" id="PF12855">
    <property type="entry name" value="Ecl1"/>
    <property type="match status" value="1"/>
</dbReference>
<gene>
    <name evidence="2" type="ORF">BST44_07480</name>
</gene>
<dbReference type="EMBL" id="MVIJ01000008">
    <property type="protein sequence ID" value="ORB74828.1"/>
    <property type="molecule type" value="Genomic_DNA"/>
</dbReference>
<organism evidence="2 3">
    <name type="scientific">Mycobacterium scrofulaceum</name>
    <dbReference type="NCBI Taxonomy" id="1783"/>
    <lineage>
        <taxon>Bacteria</taxon>
        <taxon>Bacillati</taxon>
        <taxon>Actinomycetota</taxon>
        <taxon>Actinomycetes</taxon>
        <taxon>Mycobacteriales</taxon>
        <taxon>Mycobacteriaceae</taxon>
        <taxon>Mycobacterium</taxon>
    </lineage>
</organism>